<proteinExistence type="predicted"/>
<protein>
    <submittedName>
        <fullName evidence="1">Uncharacterized protein</fullName>
    </submittedName>
</protein>
<dbReference type="EMBL" id="MN740016">
    <property type="protein sequence ID" value="QHT84216.1"/>
    <property type="molecule type" value="Genomic_DNA"/>
</dbReference>
<name>A0A6C0HVP6_9ZZZZ</name>
<reference evidence="1" key="1">
    <citation type="journal article" date="2020" name="Nature">
        <title>Giant virus diversity and host interactions through global metagenomics.</title>
        <authorList>
            <person name="Schulz F."/>
            <person name="Roux S."/>
            <person name="Paez-Espino D."/>
            <person name="Jungbluth S."/>
            <person name="Walsh D.A."/>
            <person name="Denef V.J."/>
            <person name="McMahon K.D."/>
            <person name="Konstantinidis K.T."/>
            <person name="Eloe-Fadrosh E.A."/>
            <person name="Kyrpides N.C."/>
            <person name="Woyke T."/>
        </authorList>
    </citation>
    <scope>NUCLEOTIDE SEQUENCE</scope>
    <source>
        <strain evidence="1">GVMAG-M-3300023184-16</strain>
    </source>
</reference>
<organism evidence="1">
    <name type="scientific">viral metagenome</name>
    <dbReference type="NCBI Taxonomy" id="1070528"/>
    <lineage>
        <taxon>unclassified sequences</taxon>
        <taxon>metagenomes</taxon>
        <taxon>organismal metagenomes</taxon>
    </lineage>
</organism>
<sequence length="119" mass="14273">MHDFFHRLPPFLGKEIFSYLIPKDVIFINHRCLSSEDRHGYKYQNAVIGGQYYKNEQGLSLSRIWKEKGKHRYYLTQHFTDEATIEYFDRNIVIYCYDYSSIYIGKNLESALLQLLYNA</sequence>
<accession>A0A6C0HVP6</accession>
<evidence type="ECO:0000313" key="1">
    <source>
        <dbReference type="EMBL" id="QHT84216.1"/>
    </source>
</evidence>
<dbReference type="AlphaFoldDB" id="A0A6C0HVP6"/>